<dbReference type="Pfam" id="PF01471">
    <property type="entry name" value="PG_binding_1"/>
    <property type="match status" value="2"/>
</dbReference>
<keyword evidence="1" id="KW-0812">Transmembrane</keyword>
<feature type="transmembrane region" description="Helical" evidence="1">
    <location>
        <begin position="37"/>
        <end position="57"/>
    </location>
</feature>
<keyword evidence="1" id="KW-0472">Membrane</keyword>
<proteinExistence type="predicted"/>
<dbReference type="KEGG" id="thd:BHV28_13600"/>
<evidence type="ECO:0000259" key="2">
    <source>
        <dbReference type="Pfam" id="PF01471"/>
    </source>
</evidence>
<feature type="domain" description="Peptidoglycan binding-like" evidence="2">
    <location>
        <begin position="90"/>
        <end position="135"/>
    </location>
</feature>
<evidence type="ECO:0000256" key="1">
    <source>
        <dbReference type="SAM" id="Phobius"/>
    </source>
</evidence>
<dbReference type="InterPro" id="IPR002477">
    <property type="entry name" value="Peptidoglycan-bd-like"/>
</dbReference>
<dbReference type="SUPFAM" id="SSF47090">
    <property type="entry name" value="PGBD-like"/>
    <property type="match status" value="2"/>
</dbReference>
<dbReference type="AlphaFoldDB" id="A0A1U9JW13"/>
<organism evidence="3 4">
    <name type="scientific">Candidatus Tokpelaia hoelldobleri</name>
    <dbReference type="NCBI Taxonomy" id="1902579"/>
    <lineage>
        <taxon>Bacteria</taxon>
        <taxon>Pseudomonadati</taxon>
        <taxon>Pseudomonadota</taxon>
        <taxon>Alphaproteobacteria</taxon>
        <taxon>Hyphomicrobiales</taxon>
        <taxon>Candidatus Tokpelaia</taxon>
    </lineage>
</organism>
<evidence type="ECO:0000313" key="3">
    <source>
        <dbReference type="EMBL" id="AQS42043.1"/>
    </source>
</evidence>
<gene>
    <name evidence="3" type="ORF">BHV28_13600</name>
</gene>
<dbReference type="STRING" id="1902579.BHV28_13600"/>
<dbReference type="Gene3D" id="1.10.101.10">
    <property type="entry name" value="PGBD-like superfamily/PGBD"/>
    <property type="match status" value="2"/>
</dbReference>
<feature type="domain" description="Peptidoglycan binding-like" evidence="2">
    <location>
        <begin position="168"/>
        <end position="222"/>
    </location>
</feature>
<evidence type="ECO:0000313" key="4">
    <source>
        <dbReference type="Proteomes" id="UP000188912"/>
    </source>
</evidence>
<dbReference type="Proteomes" id="UP000188912">
    <property type="component" value="Chromosome"/>
</dbReference>
<protein>
    <submittedName>
        <fullName evidence="3">Peptidoglycan binding domain-containing protein</fullName>
    </submittedName>
</protein>
<reference evidence="3 4" key="1">
    <citation type="journal article" date="2010" name="Science">
        <title>Genomic comparison of the ants Camponotus floridanus and Harpegnathos saltator.</title>
        <authorList>
            <person name="Bonasio R."/>
            <person name="Zhang G."/>
            <person name="Ye C."/>
            <person name="Mutti N.S."/>
            <person name="Fang X."/>
            <person name="Qin N."/>
            <person name="Donahue G."/>
            <person name="Yang P."/>
            <person name="Li Q."/>
            <person name="Li C."/>
            <person name="Zhang P."/>
            <person name="Huang Z."/>
            <person name="Berger S.L."/>
            <person name="Reinberg D."/>
            <person name="Wang J."/>
            <person name="Liebig J."/>
        </authorList>
    </citation>
    <scope>NUCLEOTIDE SEQUENCE [LARGE SCALE GENOMIC DNA]</scope>
    <source>
        <strain evidence="3 4">Hsal</strain>
    </source>
</reference>
<dbReference type="EMBL" id="CP017315">
    <property type="protein sequence ID" value="AQS42043.1"/>
    <property type="molecule type" value="Genomic_DNA"/>
</dbReference>
<reference evidence="3 4" key="2">
    <citation type="journal article" date="2016" name="Sci. Rep.">
        <title>The genome of Rhizobiales bacteria in predatory ants reveals urease gene functions but no genes for nitrogen fixation.</title>
        <authorList>
            <person name="Neuvonen M.M."/>
            <person name="Tamarit D."/>
            <person name="Naslund K."/>
            <person name="Liebig J."/>
            <person name="Feldhaar H."/>
            <person name="Moran N.A."/>
            <person name="Guy L."/>
            <person name="Andersson S.G."/>
        </authorList>
    </citation>
    <scope>NUCLEOTIDE SEQUENCE [LARGE SCALE GENOMIC DNA]</scope>
    <source>
        <strain evidence="3 4">Hsal</strain>
    </source>
</reference>
<accession>A0A1U9JW13</accession>
<keyword evidence="1" id="KW-1133">Transmembrane helix</keyword>
<keyword evidence="4" id="KW-1185">Reference proteome</keyword>
<dbReference type="InterPro" id="IPR036366">
    <property type="entry name" value="PGBDSf"/>
</dbReference>
<sequence>MARKKKKHRKQFRLFRWIAVQIGRLLAASLRGMIRRAWQNPLLASGLAIFALAFGFISKNAFFDQPDTVRPVLFATRAAGPAPTVPQADDDLKALQRKLAALGLYTGDIDGRSGPRTREAIAKWQALQQGDGVTGADRMADPVAMLIHDNMPVAGMQANGVDRSVPRDTVIKVQVALRAFGNGSVVANGVVDRQTKAAVSAFQKMFSLPPSGDIDQALVNKMREIGLLG</sequence>
<dbReference type="InterPro" id="IPR036365">
    <property type="entry name" value="PGBD-like_sf"/>
</dbReference>
<name>A0A1U9JW13_9HYPH</name>